<name>A0A2T1DLH5_9CYAN</name>
<dbReference type="GO" id="GO:0005829">
    <property type="term" value="C:cytosol"/>
    <property type="evidence" value="ECO:0007669"/>
    <property type="project" value="TreeGrafter"/>
</dbReference>
<dbReference type="InterPro" id="IPR006379">
    <property type="entry name" value="HAD-SF_hydro_IIB"/>
</dbReference>
<dbReference type="EMBL" id="PVWG01000003">
    <property type="protein sequence ID" value="PSB21305.1"/>
    <property type="molecule type" value="Genomic_DNA"/>
</dbReference>
<reference evidence="1 2" key="1">
    <citation type="submission" date="2018-02" db="EMBL/GenBank/DDBJ databases">
        <authorList>
            <person name="Cohen D.B."/>
            <person name="Kent A.D."/>
        </authorList>
    </citation>
    <scope>NUCLEOTIDE SEQUENCE [LARGE SCALE GENOMIC DNA]</scope>
    <source>
        <strain evidence="1 2">ULC007</strain>
    </source>
</reference>
<dbReference type="GO" id="GO:0016791">
    <property type="term" value="F:phosphatase activity"/>
    <property type="evidence" value="ECO:0007669"/>
    <property type="project" value="TreeGrafter"/>
</dbReference>
<dbReference type="RefSeq" id="WP_073069955.1">
    <property type="nucleotide sequence ID" value="NZ_MPPI01000004.1"/>
</dbReference>
<dbReference type="NCBIfam" id="TIGR01484">
    <property type="entry name" value="HAD-SF-IIB"/>
    <property type="match status" value="1"/>
</dbReference>
<dbReference type="Pfam" id="PF08282">
    <property type="entry name" value="Hydrolase_3"/>
    <property type="match status" value="1"/>
</dbReference>
<comment type="caution">
    <text evidence="1">The sequence shown here is derived from an EMBL/GenBank/DDBJ whole genome shotgun (WGS) entry which is preliminary data.</text>
</comment>
<dbReference type="InterPro" id="IPR036412">
    <property type="entry name" value="HAD-like_sf"/>
</dbReference>
<dbReference type="PANTHER" id="PTHR10000:SF8">
    <property type="entry name" value="HAD SUPERFAMILY HYDROLASE-LIKE, TYPE 3"/>
    <property type="match status" value="1"/>
</dbReference>
<gene>
    <name evidence="1" type="ORF">C7B65_05085</name>
</gene>
<dbReference type="PANTHER" id="PTHR10000">
    <property type="entry name" value="PHOSPHOSERINE PHOSPHATASE"/>
    <property type="match status" value="1"/>
</dbReference>
<dbReference type="InterPro" id="IPR023214">
    <property type="entry name" value="HAD_sf"/>
</dbReference>
<organism evidence="1 2">
    <name type="scientific">Phormidesmis priestleyi ULC007</name>
    <dbReference type="NCBI Taxonomy" id="1920490"/>
    <lineage>
        <taxon>Bacteria</taxon>
        <taxon>Bacillati</taxon>
        <taxon>Cyanobacteriota</taxon>
        <taxon>Cyanophyceae</taxon>
        <taxon>Leptolyngbyales</taxon>
        <taxon>Leptolyngbyaceae</taxon>
        <taxon>Phormidesmis</taxon>
    </lineage>
</organism>
<reference evidence="1 2" key="2">
    <citation type="submission" date="2018-03" db="EMBL/GenBank/DDBJ databases">
        <title>The ancient ancestry and fast evolution of plastids.</title>
        <authorList>
            <person name="Moore K.R."/>
            <person name="Magnabosco C."/>
            <person name="Momper L."/>
            <person name="Gold D.A."/>
            <person name="Bosak T."/>
            <person name="Fournier G.P."/>
        </authorList>
    </citation>
    <scope>NUCLEOTIDE SEQUENCE [LARGE SCALE GENOMIC DNA]</scope>
    <source>
        <strain evidence="1 2">ULC007</strain>
    </source>
</reference>
<dbReference type="GO" id="GO:0000287">
    <property type="term" value="F:magnesium ion binding"/>
    <property type="evidence" value="ECO:0007669"/>
    <property type="project" value="TreeGrafter"/>
</dbReference>
<protein>
    <submittedName>
        <fullName evidence="1">HAD family phosphatase</fullName>
    </submittedName>
</protein>
<dbReference type="STRING" id="1920490.GCA_001895925_02324"/>
<dbReference type="Gene3D" id="3.40.50.1000">
    <property type="entry name" value="HAD superfamily/HAD-like"/>
    <property type="match status" value="1"/>
</dbReference>
<evidence type="ECO:0000313" key="2">
    <source>
        <dbReference type="Proteomes" id="UP000238634"/>
    </source>
</evidence>
<keyword evidence="2" id="KW-1185">Reference proteome</keyword>
<dbReference type="Gene3D" id="3.90.1070.10">
    <property type="match status" value="1"/>
</dbReference>
<evidence type="ECO:0000313" key="1">
    <source>
        <dbReference type="EMBL" id="PSB21305.1"/>
    </source>
</evidence>
<dbReference type="OrthoDB" id="9814970at2"/>
<dbReference type="Proteomes" id="UP000238634">
    <property type="component" value="Unassembled WGS sequence"/>
</dbReference>
<proteinExistence type="predicted"/>
<accession>A0A2T1DLH5</accession>
<sequence length="253" mass="28078">MSFIPIAQADTLHDIRLVATDMDGTLTIAEKFTPNLLKAFETLTTSGIQIVIITGRSAGWVNGLAHYLPVVGAIAENGGLFYLGESEILLTPIADLNQHRHKLADSFERLKTEFPQIRESSDNRFRLTDWTFDVEGLSLEALDTIAQLCQSWGWSFTYSTVQCHIKPLQQNKAAGLLKVLTDYFPHYSSEQILTVGDSPNDESLFDARLFPNSIGVANSLNYADRLLHKPTYVTTASEGEGFCELVNAIVHNE</sequence>
<dbReference type="SUPFAM" id="SSF56784">
    <property type="entry name" value="HAD-like"/>
    <property type="match status" value="1"/>
</dbReference>
<dbReference type="AlphaFoldDB" id="A0A2T1DLH5"/>